<sequence>MDIDGGRTLIDGNGRGAVAINDSAQSSGDAFLHTPFIAVSNDCMLIETLKRHRLAKCLAGLLISPTYSHRAVVSGARPSLGIQMERYGQGPKATTNSK</sequence>
<evidence type="ECO:0000313" key="3">
    <source>
        <dbReference type="WBParaSite" id="TCNE_0000256101-mRNA-1"/>
    </source>
</evidence>
<accession>A0A183U241</accession>
<organism evidence="2 3">
    <name type="scientific">Toxocara canis</name>
    <name type="common">Canine roundworm</name>
    <dbReference type="NCBI Taxonomy" id="6265"/>
    <lineage>
        <taxon>Eukaryota</taxon>
        <taxon>Metazoa</taxon>
        <taxon>Ecdysozoa</taxon>
        <taxon>Nematoda</taxon>
        <taxon>Chromadorea</taxon>
        <taxon>Rhabditida</taxon>
        <taxon>Spirurina</taxon>
        <taxon>Ascaridomorpha</taxon>
        <taxon>Ascaridoidea</taxon>
        <taxon>Toxocaridae</taxon>
        <taxon>Toxocara</taxon>
    </lineage>
</organism>
<protein>
    <submittedName>
        <fullName evidence="3">DNA-directed RNA polymerase</fullName>
    </submittedName>
</protein>
<keyword evidence="2" id="KW-1185">Reference proteome</keyword>
<proteinExistence type="predicted"/>
<gene>
    <name evidence="1" type="ORF">TCNE_LOCUS2560</name>
</gene>
<reference evidence="3" key="1">
    <citation type="submission" date="2016-06" db="UniProtKB">
        <authorList>
            <consortium name="WormBaseParasite"/>
        </authorList>
    </citation>
    <scope>IDENTIFICATION</scope>
</reference>
<evidence type="ECO:0000313" key="2">
    <source>
        <dbReference type="Proteomes" id="UP000050794"/>
    </source>
</evidence>
<dbReference type="WBParaSite" id="TCNE_0000256101-mRNA-1">
    <property type="protein sequence ID" value="TCNE_0000256101-mRNA-1"/>
    <property type="gene ID" value="TCNE_0000256101"/>
</dbReference>
<dbReference type="EMBL" id="UYWY01002649">
    <property type="protein sequence ID" value="VDM28268.1"/>
    <property type="molecule type" value="Genomic_DNA"/>
</dbReference>
<reference evidence="1 2" key="2">
    <citation type="submission" date="2018-11" db="EMBL/GenBank/DDBJ databases">
        <authorList>
            <consortium name="Pathogen Informatics"/>
        </authorList>
    </citation>
    <scope>NUCLEOTIDE SEQUENCE [LARGE SCALE GENOMIC DNA]</scope>
</reference>
<dbReference type="AlphaFoldDB" id="A0A183U241"/>
<dbReference type="Proteomes" id="UP000050794">
    <property type="component" value="Unassembled WGS sequence"/>
</dbReference>
<evidence type="ECO:0000313" key="1">
    <source>
        <dbReference type="EMBL" id="VDM28268.1"/>
    </source>
</evidence>
<name>A0A183U241_TOXCA</name>